<dbReference type="InterPro" id="IPR036411">
    <property type="entry name" value="TorD-like_sf"/>
</dbReference>
<gene>
    <name evidence="3" type="primary">narJ</name>
    <name evidence="3" type="ORF">ACFS27_29440</name>
</gene>
<keyword evidence="4" id="KW-1185">Reference proteome</keyword>
<evidence type="ECO:0000256" key="2">
    <source>
        <dbReference type="SAM" id="MobiDB-lite"/>
    </source>
</evidence>
<dbReference type="InterPro" id="IPR020945">
    <property type="entry name" value="DMSO/NO3_reduct_chaperone"/>
</dbReference>
<feature type="region of interest" description="Disordered" evidence="2">
    <location>
        <begin position="1"/>
        <end position="33"/>
    </location>
</feature>
<comment type="caution">
    <text evidence="3">The sequence shown here is derived from an EMBL/GenBank/DDBJ whole genome shotgun (WGS) entry which is preliminary data.</text>
</comment>
<dbReference type="PANTHER" id="PTHR43680">
    <property type="entry name" value="NITRATE REDUCTASE MOLYBDENUM COFACTOR ASSEMBLY CHAPERONE"/>
    <property type="match status" value="1"/>
</dbReference>
<dbReference type="SUPFAM" id="SSF89155">
    <property type="entry name" value="TorD-like"/>
    <property type="match status" value="1"/>
</dbReference>
<sequence>MTPSFLPWPGLRGSRRPRPPNAPAGSPEPLASVPLSDADRRLAHMAASILLTYPDEETVTAAREVRSAVGQLPEPVAQRLVRLATTLVDGDPHDLRAAYVATFDLKRRCTLYLSYYAAGDTRRRGAALLRFAEAYRAVGWEINGGELPDHLASVLELSARADAGGARIAGALLTAHRDGIEVLRAALAAESSPWAAAVEAVRLTLAPVDARTLDRVATLVAEGPPAELVGLSGLPGLPGFGGDTGGRAVPWT</sequence>
<evidence type="ECO:0000313" key="3">
    <source>
        <dbReference type="EMBL" id="MFD2797714.1"/>
    </source>
</evidence>
<protein>
    <submittedName>
        <fullName evidence="3">Nitrate reductase molybdenum cofactor assembly chaperone</fullName>
    </submittedName>
</protein>
<reference evidence="4" key="1">
    <citation type="journal article" date="2019" name="Int. J. Syst. Evol. Microbiol.">
        <title>The Global Catalogue of Microorganisms (GCM) 10K type strain sequencing project: providing services to taxonomists for standard genome sequencing and annotation.</title>
        <authorList>
            <consortium name="The Broad Institute Genomics Platform"/>
            <consortium name="The Broad Institute Genome Sequencing Center for Infectious Disease"/>
            <person name="Wu L."/>
            <person name="Ma J."/>
        </authorList>
    </citation>
    <scope>NUCLEOTIDE SEQUENCE [LARGE SCALE GENOMIC DNA]</scope>
    <source>
        <strain evidence="4">CCM 7044</strain>
    </source>
</reference>
<dbReference type="RefSeq" id="WP_377190977.1">
    <property type="nucleotide sequence ID" value="NZ_JBHUOG010000002.1"/>
</dbReference>
<evidence type="ECO:0000313" key="4">
    <source>
        <dbReference type="Proteomes" id="UP001597479"/>
    </source>
</evidence>
<accession>A0ABW5W3E1</accession>
<dbReference type="InterPro" id="IPR003765">
    <property type="entry name" value="NO3_reductase_chaperone_NarJ"/>
</dbReference>
<dbReference type="PANTHER" id="PTHR43680:SF2">
    <property type="entry name" value="NITRATE REDUCTASE MOLYBDENUM COFACTOR ASSEMBLY CHAPERONE NARJ"/>
    <property type="match status" value="1"/>
</dbReference>
<proteinExistence type="predicted"/>
<name>A0ABW5W3E1_9MICO</name>
<dbReference type="Gene3D" id="1.10.3480.10">
    <property type="entry name" value="TorD-like"/>
    <property type="match status" value="1"/>
</dbReference>
<dbReference type="Pfam" id="PF02613">
    <property type="entry name" value="Nitrate_red_del"/>
    <property type="match status" value="1"/>
</dbReference>
<evidence type="ECO:0000256" key="1">
    <source>
        <dbReference type="ARBA" id="ARBA00023063"/>
    </source>
</evidence>
<dbReference type="NCBIfam" id="TIGR00684">
    <property type="entry name" value="narJ"/>
    <property type="match status" value="1"/>
</dbReference>
<keyword evidence="1" id="KW-0534">Nitrate assimilation</keyword>
<dbReference type="EMBL" id="JBHUOG010000002">
    <property type="protein sequence ID" value="MFD2797714.1"/>
    <property type="molecule type" value="Genomic_DNA"/>
</dbReference>
<dbReference type="Proteomes" id="UP001597479">
    <property type="component" value="Unassembled WGS sequence"/>
</dbReference>
<organism evidence="3 4">
    <name type="scientific">Promicromonospora vindobonensis</name>
    <dbReference type="NCBI Taxonomy" id="195748"/>
    <lineage>
        <taxon>Bacteria</taxon>
        <taxon>Bacillati</taxon>
        <taxon>Actinomycetota</taxon>
        <taxon>Actinomycetes</taxon>
        <taxon>Micrococcales</taxon>
        <taxon>Promicromonosporaceae</taxon>
        <taxon>Promicromonospora</taxon>
    </lineage>
</organism>